<feature type="domain" description="Nucleoside transporter/FeoB GTPase Gate" evidence="10">
    <location>
        <begin position="93"/>
        <end position="192"/>
    </location>
</feature>
<dbReference type="Pfam" id="PF01773">
    <property type="entry name" value="Nucleos_tra2_N"/>
    <property type="match status" value="1"/>
</dbReference>
<keyword evidence="6 7" id="KW-0472">Membrane</keyword>
<evidence type="ECO:0000256" key="2">
    <source>
        <dbReference type="ARBA" id="ARBA00009033"/>
    </source>
</evidence>
<evidence type="ECO:0000313" key="12">
    <source>
        <dbReference type="Proteomes" id="UP000309389"/>
    </source>
</evidence>
<feature type="transmembrane region" description="Helical" evidence="7">
    <location>
        <begin position="30"/>
        <end position="48"/>
    </location>
</feature>
<dbReference type="Pfam" id="PF07662">
    <property type="entry name" value="Nucleos_tra2_C"/>
    <property type="match status" value="1"/>
</dbReference>
<feature type="transmembrane region" description="Helical" evidence="7">
    <location>
        <begin position="194"/>
        <end position="213"/>
    </location>
</feature>
<organism evidence="11 12">
    <name type="scientific">Alteraurantiacibacter aquimixticola</name>
    <dbReference type="NCBI Taxonomy" id="2489173"/>
    <lineage>
        <taxon>Bacteria</taxon>
        <taxon>Pseudomonadati</taxon>
        <taxon>Pseudomonadota</taxon>
        <taxon>Alphaproteobacteria</taxon>
        <taxon>Sphingomonadales</taxon>
        <taxon>Erythrobacteraceae</taxon>
        <taxon>Alteraurantiacibacter</taxon>
    </lineage>
</organism>
<evidence type="ECO:0000259" key="8">
    <source>
        <dbReference type="Pfam" id="PF01773"/>
    </source>
</evidence>
<dbReference type="Proteomes" id="UP000309389">
    <property type="component" value="Unassembled WGS sequence"/>
</dbReference>
<feature type="transmembrane region" description="Helical" evidence="7">
    <location>
        <begin position="321"/>
        <end position="340"/>
    </location>
</feature>
<dbReference type="PANTHER" id="PTHR10590">
    <property type="entry name" value="SODIUM/NUCLEOSIDE COTRANSPORTER"/>
    <property type="match status" value="1"/>
</dbReference>
<evidence type="ECO:0000256" key="5">
    <source>
        <dbReference type="ARBA" id="ARBA00022989"/>
    </source>
</evidence>
<dbReference type="GO" id="GO:0005337">
    <property type="term" value="F:nucleoside transmembrane transporter activity"/>
    <property type="evidence" value="ECO:0007669"/>
    <property type="project" value="InterPro"/>
</dbReference>
<dbReference type="InterPro" id="IPR011642">
    <property type="entry name" value="Gate_dom"/>
</dbReference>
<dbReference type="EMBL" id="SSHH01000001">
    <property type="protein sequence ID" value="TIX51400.1"/>
    <property type="molecule type" value="Genomic_DNA"/>
</dbReference>
<evidence type="ECO:0000256" key="4">
    <source>
        <dbReference type="ARBA" id="ARBA00022692"/>
    </source>
</evidence>
<keyword evidence="12" id="KW-1185">Reference proteome</keyword>
<gene>
    <name evidence="11" type="ORF">E5222_02745</name>
</gene>
<dbReference type="GO" id="GO:0015293">
    <property type="term" value="F:symporter activity"/>
    <property type="evidence" value="ECO:0007669"/>
    <property type="project" value="TreeGrafter"/>
</dbReference>
<reference evidence="11 12" key="1">
    <citation type="submission" date="2019-04" db="EMBL/GenBank/DDBJ databases">
        <title>Altererythrobacter aquimixticola sp. nov., isolated from sediment of junction between the ocean and a freshwater spring.</title>
        <authorList>
            <person name="Yoon J.-H."/>
        </authorList>
    </citation>
    <scope>NUCLEOTIDE SEQUENCE [LARGE SCALE GENOMIC DNA]</scope>
    <source>
        <strain evidence="11 12">SSKS-13</strain>
    </source>
</reference>
<evidence type="ECO:0000259" key="10">
    <source>
        <dbReference type="Pfam" id="PF07670"/>
    </source>
</evidence>
<dbReference type="InterPro" id="IPR008276">
    <property type="entry name" value="C_nuclsd_transpt"/>
</dbReference>
<dbReference type="Pfam" id="PF07670">
    <property type="entry name" value="Gate"/>
    <property type="match status" value="1"/>
</dbReference>
<feature type="transmembrane region" description="Helical" evidence="7">
    <location>
        <begin position="287"/>
        <end position="309"/>
    </location>
</feature>
<keyword evidence="4 7" id="KW-0812">Transmembrane</keyword>
<dbReference type="InterPro" id="IPR011657">
    <property type="entry name" value="CNT_C_dom"/>
</dbReference>
<dbReference type="OrthoDB" id="9766455at2"/>
<comment type="similarity">
    <text evidence="2">Belongs to the concentrative nucleoside transporter (CNT) (TC 2.A.41) family.</text>
</comment>
<feature type="transmembrane region" description="Helical" evidence="7">
    <location>
        <begin position="167"/>
        <end position="188"/>
    </location>
</feature>
<feature type="transmembrane region" description="Helical" evidence="7">
    <location>
        <begin position="419"/>
        <end position="440"/>
    </location>
</feature>
<feature type="transmembrane region" description="Helical" evidence="7">
    <location>
        <begin position="382"/>
        <end position="407"/>
    </location>
</feature>
<protein>
    <submittedName>
        <fullName evidence="11">NupC/NupG family nucleoside CNT transporter</fullName>
    </submittedName>
</protein>
<evidence type="ECO:0000313" key="11">
    <source>
        <dbReference type="EMBL" id="TIX51400.1"/>
    </source>
</evidence>
<accession>A0A4T3F8R1</accession>
<evidence type="ECO:0000256" key="3">
    <source>
        <dbReference type="ARBA" id="ARBA00022475"/>
    </source>
</evidence>
<evidence type="ECO:0000256" key="1">
    <source>
        <dbReference type="ARBA" id="ARBA00004651"/>
    </source>
</evidence>
<keyword evidence="5 7" id="KW-1133">Transmembrane helix</keyword>
<dbReference type="PANTHER" id="PTHR10590:SF4">
    <property type="entry name" value="SOLUTE CARRIER FAMILY 28 MEMBER 3"/>
    <property type="match status" value="1"/>
</dbReference>
<dbReference type="InterPro" id="IPR002668">
    <property type="entry name" value="CNT_N_dom"/>
</dbReference>
<proteinExistence type="inferred from homology"/>
<name>A0A4T3F8R1_9SPHN</name>
<feature type="domain" description="Concentrative nucleoside transporter C-terminal" evidence="9">
    <location>
        <begin position="197"/>
        <end position="437"/>
    </location>
</feature>
<feature type="transmembrane region" description="Helical" evidence="7">
    <location>
        <begin position="91"/>
        <end position="112"/>
    </location>
</feature>
<feature type="domain" description="Concentrative nucleoside transporter N-terminal" evidence="8">
    <location>
        <begin position="9"/>
        <end position="80"/>
    </location>
</feature>
<dbReference type="AlphaFoldDB" id="A0A4T3F8R1"/>
<evidence type="ECO:0000256" key="6">
    <source>
        <dbReference type="ARBA" id="ARBA00023136"/>
    </source>
</evidence>
<feature type="transmembrane region" description="Helical" evidence="7">
    <location>
        <begin position="6"/>
        <end position="23"/>
    </location>
</feature>
<comment type="caution">
    <text evidence="11">The sequence shown here is derived from an EMBL/GenBank/DDBJ whole genome shotgun (WGS) entry which is preliminary data.</text>
</comment>
<dbReference type="RefSeq" id="WP_136692185.1">
    <property type="nucleotide sequence ID" value="NZ_SSHH01000001.1"/>
</dbReference>
<evidence type="ECO:0000256" key="7">
    <source>
        <dbReference type="SAM" id="Phobius"/>
    </source>
</evidence>
<sequence>MPPFLINIAGIFVILAIAFLLSTGKRRISLRVVGAAFALQAVLALVVLRTPWGRSGIQFLADGVSALLSYADEGTQFLFGAPENNPLSGTFALGALPVIVFFAALISVFYHLGIMQKLIRWLGGAIGWVTGISRVEALAAAANIFVGQSESPLVVRPYLASLPPSRLFTLMSVGMAGVAGTILAAYAALLGNEYLPYLLAAAFMSAPGGILMAKIIMPDDAEPAAVDDNGDPIALPKVRISGEGPAAITEAGSKPHEVEVAEGFEGEGRAANVIEAAAQGAQTGLKLAVSVGAMLLAFVALVALANGLLGWVGGWFGNPDLSFQQVLGLILAPVMLLLGMPWQEAQVAGGLFGTKVVLNEFVAFLDLQGLADGALSERSRAIAIFTLCGFANFSSIAIQMAVTGGLAPNQRPVIARLGLRALAAGTLANLMSAALAGLFLPY</sequence>
<keyword evidence="3" id="KW-1003">Cell membrane</keyword>
<comment type="subcellular location">
    <subcellularLocation>
        <location evidence="1">Cell membrane</location>
        <topology evidence="1">Multi-pass membrane protein</topology>
    </subcellularLocation>
</comment>
<evidence type="ECO:0000259" key="9">
    <source>
        <dbReference type="Pfam" id="PF07662"/>
    </source>
</evidence>
<dbReference type="GO" id="GO:0005886">
    <property type="term" value="C:plasma membrane"/>
    <property type="evidence" value="ECO:0007669"/>
    <property type="project" value="UniProtKB-SubCell"/>
</dbReference>